<protein>
    <recommendedName>
        <fullName evidence="4">Autoinducer 2 import ATP-binding protein LsrA</fullName>
        <ecNumber evidence="8">7.6.2.13</ecNumber>
    </recommendedName>
</protein>
<proteinExistence type="inferred from homology"/>
<organism evidence="11 12">
    <name type="scientific">Faecalispora sporosphaeroides</name>
    <dbReference type="NCBI Taxonomy" id="1549"/>
    <lineage>
        <taxon>Bacteria</taxon>
        <taxon>Bacillati</taxon>
        <taxon>Bacillota</taxon>
        <taxon>Clostridia</taxon>
        <taxon>Eubacteriales</taxon>
        <taxon>Oscillospiraceae</taxon>
        <taxon>Faecalispora</taxon>
    </lineage>
</organism>
<comment type="caution">
    <text evidence="11">The sequence shown here is derived from an EMBL/GenBank/DDBJ whole genome shotgun (WGS) entry which is preliminary data.</text>
</comment>
<accession>A0A928KRE0</accession>
<dbReference type="InterPro" id="IPR027417">
    <property type="entry name" value="P-loop_NTPase"/>
</dbReference>
<dbReference type="InterPro" id="IPR050107">
    <property type="entry name" value="ABC_carbohydrate_import_ATPase"/>
</dbReference>
<dbReference type="PANTHER" id="PTHR43790">
    <property type="entry name" value="CARBOHYDRATE TRANSPORT ATP-BINDING PROTEIN MG119-RELATED"/>
    <property type="match status" value="1"/>
</dbReference>
<evidence type="ECO:0000256" key="9">
    <source>
        <dbReference type="ARBA" id="ARBA00034076"/>
    </source>
</evidence>
<sequence>MAQSQTERSGQSLLCVRGICKMFSLNQVLKGIDLEINPGEILALIGGNGAGKSTLMKIIMGIYQPDQGEIEIRGEKVSLNRPSVALTHGIYMVPQEPMLFPNMTVEENILVGVGFDAPGAELRRRLAQLMDDIGWHLDLSRKASSLSIAEQQLVEILRGLLRNAELLIFDEPTSALTFDEVESLFRCIRDLQKKGIGMIYITHRLTEVFDIATHVAIMCDGVITLHGPIGDFTREMLVKGLLPPNMQEQEIKGTAEATMVDYKNAKPILELQNYSGYGFRGINLKIYPGEILGVAGVVGAGRTELATTIFGKDKVLGGKAILDGRDITGLSTKKVLEAGVNYVPEDRHLNGLFKISDVAANTTSAILNRMVMGKVFLNRKAEHDLTQEYVEHFRIKVTGQDQLTGSLSGGNQQKVVIARALSTKPKLVILDEPTRGIDAVARGEVYSIIHQLKEQGVAVMLISSDMEEIVELSDRAVTVYQGRINGEFQKEEINQDNLMAAAFDVISREQVVS</sequence>
<feature type="domain" description="ABC transporter" evidence="10">
    <location>
        <begin position="260"/>
        <end position="506"/>
    </location>
</feature>
<dbReference type="SUPFAM" id="SSF52540">
    <property type="entry name" value="P-loop containing nucleoside triphosphate hydrolases"/>
    <property type="match status" value="2"/>
</dbReference>
<dbReference type="CDD" id="cd03216">
    <property type="entry name" value="ABC_Carb_Monos_I"/>
    <property type="match status" value="1"/>
</dbReference>
<evidence type="ECO:0000256" key="2">
    <source>
        <dbReference type="ARBA" id="ARBA00009404"/>
    </source>
</evidence>
<keyword evidence="5" id="KW-0547">Nucleotide-binding</keyword>
<dbReference type="Gene3D" id="3.40.50.300">
    <property type="entry name" value="P-loop containing nucleotide triphosphate hydrolases"/>
    <property type="match status" value="2"/>
</dbReference>
<dbReference type="EMBL" id="SVNY01000001">
    <property type="protein sequence ID" value="MBE6832533.1"/>
    <property type="molecule type" value="Genomic_DNA"/>
</dbReference>
<dbReference type="GO" id="GO:0005524">
    <property type="term" value="F:ATP binding"/>
    <property type="evidence" value="ECO:0007669"/>
    <property type="project" value="UniProtKB-KW"/>
</dbReference>
<evidence type="ECO:0000256" key="7">
    <source>
        <dbReference type="ARBA" id="ARBA00023747"/>
    </source>
</evidence>
<keyword evidence="6 11" id="KW-0067">ATP-binding</keyword>
<evidence type="ECO:0000313" key="11">
    <source>
        <dbReference type="EMBL" id="MBE6832533.1"/>
    </source>
</evidence>
<dbReference type="PANTHER" id="PTHR43790:SF2">
    <property type="entry name" value="AUTOINDUCER 2 IMPORT ATP-BINDING PROTEIN LSRA"/>
    <property type="match status" value="1"/>
</dbReference>
<evidence type="ECO:0000256" key="3">
    <source>
        <dbReference type="ARBA" id="ARBA00011262"/>
    </source>
</evidence>
<dbReference type="Pfam" id="PF00005">
    <property type="entry name" value="ABC_tran"/>
    <property type="match status" value="2"/>
</dbReference>
<dbReference type="GO" id="GO:0005886">
    <property type="term" value="C:plasma membrane"/>
    <property type="evidence" value="ECO:0007669"/>
    <property type="project" value="UniProtKB-SubCell"/>
</dbReference>
<dbReference type="RefSeq" id="WP_020074136.1">
    <property type="nucleotide sequence ID" value="NZ_JBKWRC010000005.1"/>
</dbReference>
<comment type="similarity">
    <text evidence="2">Belongs to the ABC transporter superfamily. AI-2 autoinducer porter (TC 3.A.1.2.8) family.</text>
</comment>
<comment type="function">
    <text evidence="7">Part of the ABC transporter complex LsrABCD involved in autoinducer 2 (AI-2) import. Responsible for energy coupling to the transport system.</text>
</comment>
<evidence type="ECO:0000256" key="1">
    <source>
        <dbReference type="ARBA" id="ARBA00004417"/>
    </source>
</evidence>
<dbReference type="PROSITE" id="PS00211">
    <property type="entry name" value="ABC_TRANSPORTER_1"/>
    <property type="match status" value="1"/>
</dbReference>
<dbReference type="PROSITE" id="PS50893">
    <property type="entry name" value="ABC_TRANSPORTER_2"/>
    <property type="match status" value="2"/>
</dbReference>
<dbReference type="InterPro" id="IPR003593">
    <property type="entry name" value="AAA+_ATPase"/>
</dbReference>
<dbReference type="AlphaFoldDB" id="A0A928KRE0"/>
<feature type="domain" description="ABC transporter" evidence="10">
    <location>
        <begin position="14"/>
        <end position="245"/>
    </location>
</feature>
<comment type="subcellular location">
    <subcellularLocation>
        <location evidence="1">Cell inner membrane</location>
        <topology evidence="1">Peripheral membrane protein</topology>
    </subcellularLocation>
</comment>
<evidence type="ECO:0000256" key="4">
    <source>
        <dbReference type="ARBA" id="ARBA00019459"/>
    </source>
</evidence>
<comment type="catalytic activity">
    <reaction evidence="9">
        <text>ATP + H2O + (2R,4S)-2-methyl-2,3,3,4-tetrahydroxytetrahydrofuran-[AI-2-binding protein]Side 1 = ADP + phosphate + (2R,4S)-2-methyl-2,3,3,4-tetrahydroxytetrahydrofuranSide 2 + [AI-2-binding protein]Side 1.</text>
        <dbReference type="EC" id="7.6.2.13"/>
    </reaction>
</comment>
<reference evidence="11" key="1">
    <citation type="submission" date="2019-04" db="EMBL/GenBank/DDBJ databases">
        <title>Evolution of Biomass-Degrading Anaerobic Consortia Revealed by Metagenomics.</title>
        <authorList>
            <person name="Peng X."/>
        </authorList>
    </citation>
    <scope>NUCLEOTIDE SEQUENCE</scope>
    <source>
        <strain evidence="11">SIG551</strain>
    </source>
</reference>
<comment type="subunit">
    <text evidence="3">The complex is composed of two ATP-binding proteins (LsrA), two transmembrane proteins (LsrC and LsrD) and a solute-binding protein (LsrB).</text>
</comment>
<evidence type="ECO:0000256" key="6">
    <source>
        <dbReference type="ARBA" id="ARBA00022840"/>
    </source>
</evidence>
<evidence type="ECO:0000313" key="12">
    <source>
        <dbReference type="Proteomes" id="UP000754750"/>
    </source>
</evidence>
<dbReference type="InterPro" id="IPR017871">
    <property type="entry name" value="ABC_transporter-like_CS"/>
</dbReference>
<dbReference type="SMART" id="SM00382">
    <property type="entry name" value="AAA"/>
    <property type="match status" value="2"/>
</dbReference>
<dbReference type="CDD" id="cd03215">
    <property type="entry name" value="ABC_Carb_Monos_II"/>
    <property type="match status" value="1"/>
</dbReference>
<evidence type="ECO:0000259" key="10">
    <source>
        <dbReference type="PROSITE" id="PS50893"/>
    </source>
</evidence>
<dbReference type="Proteomes" id="UP000754750">
    <property type="component" value="Unassembled WGS sequence"/>
</dbReference>
<dbReference type="InterPro" id="IPR003439">
    <property type="entry name" value="ABC_transporter-like_ATP-bd"/>
</dbReference>
<evidence type="ECO:0000256" key="8">
    <source>
        <dbReference type="ARBA" id="ARBA00023798"/>
    </source>
</evidence>
<dbReference type="EC" id="7.6.2.13" evidence="8"/>
<gene>
    <name evidence="11" type="ORF">E7512_02950</name>
</gene>
<dbReference type="GO" id="GO:0016887">
    <property type="term" value="F:ATP hydrolysis activity"/>
    <property type="evidence" value="ECO:0007669"/>
    <property type="project" value="InterPro"/>
</dbReference>
<evidence type="ECO:0000256" key="5">
    <source>
        <dbReference type="ARBA" id="ARBA00022741"/>
    </source>
</evidence>
<name>A0A928KRE0_9FIRM</name>